<accession>A0A1I4J3G9</accession>
<organism evidence="1 2">
    <name type="scientific">Lactococcus garvieae</name>
    <dbReference type="NCBI Taxonomy" id="1363"/>
    <lineage>
        <taxon>Bacteria</taxon>
        <taxon>Bacillati</taxon>
        <taxon>Bacillota</taxon>
        <taxon>Bacilli</taxon>
        <taxon>Lactobacillales</taxon>
        <taxon>Streptococcaceae</taxon>
        <taxon>Lactococcus</taxon>
    </lineage>
</organism>
<dbReference type="InterPro" id="IPR047907">
    <property type="entry name" value="CD1375-like"/>
</dbReference>
<proteinExistence type="predicted"/>
<dbReference type="EMBL" id="FOTJ01000027">
    <property type="protein sequence ID" value="SFL60787.1"/>
    <property type="molecule type" value="Genomic_DNA"/>
</dbReference>
<sequence>MAKFYATLIKNGKFSLENVPKLWYTDVVELLKHWED</sequence>
<dbReference type="Proteomes" id="UP000181969">
    <property type="component" value="Unassembled WGS sequence"/>
</dbReference>
<name>A0A1I4J3G9_9LACT</name>
<dbReference type="RefSeq" id="WP_256211137.1">
    <property type="nucleotide sequence ID" value="NZ_FOTJ01000027.1"/>
</dbReference>
<dbReference type="NCBIfam" id="NF040910">
    <property type="entry name" value="CD1375_fam"/>
    <property type="match status" value="1"/>
</dbReference>
<evidence type="ECO:0000313" key="1">
    <source>
        <dbReference type="EMBL" id="SFL60787.1"/>
    </source>
</evidence>
<protein>
    <submittedName>
        <fullName evidence="1">Uncharacterized protein</fullName>
    </submittedName>
</protein>
<gene>
    <name evidence="1" type="ORF">SAMN05216438_1277</name>
</gene>
<dbReference type="AlphaFoldDB" id="A0A1I4J3G9"/>
<evidence type="ECO:0000313" key="2">
    <source>
        <dbReference type="Proteomes" id="UP000181969"/>
    </source>
</evidence>
<reference evidence="1 2" key="1">
    <citation type="submission" date="2016-10" db="EMBL/GenBank/DDBJ databases">
        <authorList>
            <person name="de Groot N.N."/>
        </authorList>
    </citation>
    <scope>NUCLEOTIDE SEQUENCE [LARGE SCALE GENOMIC DNA]</scope>
    <source>
        <strain evidence="1 2">M79</strain>
    </source>
</reference>